<feature type="compositionally biased region" description="Polar residues" evidence="1">
    <location>
        <begin position="24"/>
        <end position="44"/>
    </location>
</feature>
<evidence type="ECO:0000313" key="4">
    <source>
        <dbReference type="Proteomes" id="UP000529637"/>
    </source>
</evidence>
<accession>A0A7Y6NSC9</accession>
<evidence type="ECO:0008006" key="5">
    <source>
        <dbReference type="Google" id="ProtNLM"/>
    </source>
</evidence>
<protein>
    <recommendedName>
        <fullName evidence="5">Serine/threonine protein kinase</fullName>
    </recommendedName>
</protein>
<feature type="region of interest" description="Disordered" evidence="1">
    <location>
        <begin position="23"/>
        <end position="140"/>
    </location>
</feature>
<keyword evidence="4" id="KW-1185">Reference proteome</keyword>
<keyword evidence="2" id="KW-0732">Signal</keyword>
<organism evidence="3 4">
    <name type="scientific">Piscinibacter koreensis</name>
    <dbReference type="NCBI Taxonomy" id="2742824"/>
    <lineage>
        <taxon>Bacteria</taxon>
        <taxon>Pseudomonadati</taxon>
        <taxon>Pseudomonadota</taxon>
        <taxon>Betaproteobacteria</taxon>
        <taxon>Burkholderiales</taxon>
        <taxon>Sphaerotilaceae</taxon>
        <taxon>Piscinibacter</taxon>
    </lineage>
</organism>
<evidence type="ECO:0000256" key="1">
    <source>
        <dbReference type="SAM" id="MobiDB-lite"/>
    </source>
</evidence>
<reference evidence="3 4" key="1">
    <citation type="submission" date="2020-06" db="EMBL/GenBank/DDBJ databases">
        <title>Schlegella sp. ID0723 isolated from air conditioner.</title>
        <authorList>
            <person name="Kim D.Y."/>
            <person name="Kim D.-U."/>
        </authorList>
    </citation>
    <scope>NUCLEOTIDE SEQUENCE [LARGE SCALE GENOMIC DNA]</scope>
    <source>
        <strain evidence="3 4">ID0723</strain>
    </source>
</reference>
<feature type="chain" id="PRO_5030730010" description="Serine/threonine protein kinase" evidence="2">
    <location>
        <begin position="24"/>
        <end position="140"/>
    </location>
</feature>
<dbReference type="EMBL" id="JABWMJ010000013">
    <property type="protein sequence ID" value="NUZ08444.1"/>
    <property type="molecule type" value="Genomic_DNA"/>
</dbReference>
<name>A0A7Y6NSC9_9BURK</name>
<comment type="caution">
    <text evidence="3">The sequence shown here is derived from an EMBL/GenBank/DDBJ whole genome shotgun (WGS) entry which is preliminary data.</text>
</comment>
<dbReference type="Proteomes" id="UP000529637">
    <property type="component" value="Unassembled WGS sequence"/>
</dbReference>
<proteinExistence type="predicted"/>
<dbReference type="AlphaFoldDB" id="A0A7Y6NSC9"/>
<evidence type="ECO:0000313" key="3">
    <source>
        <dbReference type="EMBL" id="NUZ08444.1"/>
    </source>
</evidence>
<dbReference type="RefSeq" id="WP_176071280.1">
    <property type="nucleotide sequence ID" value="NZ_JABWMJ010000013.1"/>
</dbReference>
<sequence>MNTKLSFGIAAAALALMAQGALAQSSDASGVGAQATTQRGQATRSLAPAGEGPGLVGSQNTGRSTKTRAQRKSETLMERNMGGLTPAGQGGVKPDHMNPVVPQAKSRAAVKAETQAAARSGTLQPAGEAAQPSSLPAKRG</sequence>
<gene>
    <name evidence="3" type="ORF">HQN59_22085</name>
</gene>
<evidence type="ECO:0000256" key="2">
    <source>
        <dbReference type="SAM" id="SignalP"/>
    </source>
</evidence>
<feature type="signal peptide" evidence="2">
    <location>
        <begin position="1"/>
        <end position="23"/>
    </location>
</feature>